<dbReference type="Proteomes" id="UP000320876">
    <property type="component" value="Unassembled WGS sequence"/>
</dbReference>
<evidence type="ECO:0000313" key="1">
    <source>
        <dbReference type="EMBL" id="TQJ03667.1"/>
    </source>
</evidence>
<evidence type="ECO:0000313" key="2">
    <source>
        <dbReference type="Proteomes" id="UP000320876"/>
    </source>
</evidence>
<sequence length="87" mass="8985">MTGTSTSTRPGRDANLAAGAAGEGLRAALVRHYSLTKPGVLYGNVLTVVAGYFLAGRAADTMTPLRLDQRSSAIVSTASCTKQSAER</sequence>
<accession>A0A542DKQ0</accession>
<protein>
    <submittedName>
        <fullName evidence="1">Uncharacterized protein</fullName>
    </submittedName>
</protein>
<dbReference type="RefSeq" id="WP_141999453.1">
    <property type="nucleotide sequence ID" value="NZ_VFML01000001.1"/>
</dbReference>
<comment type="caution">
    <text evidence="1">The sequence shown here is derived from an EMBL/GenBank/DDBJ whole genome shotgun (WGS) entry which is preliminary data.</text>
</comment>
<dbReference type="OrthoDB" id="9814417at2"/>
<reference evidence="1 2" key="1">
    <citation type="submission" date="2019-06" db="EMBL/GenBank/DDBJ databases">
        <title>Sequencing the genomes of 1000 actinobacteria strains.</title>
        <authorList>
            <person name="Klenk H.-P."/>
        </authorList>
    </citation>
    <scope>NUCLEOTIDE SEQUENCE [LARGE SCALE GENOMIC DNA]</scope>
    <source>
        <strain evidence="1 2">DSM 45679</strain>
    </source>
</reference>
<proteinExistence type="predicted"/>
<dbReference type="EMBL" id="VFML01000001">
    <property type="protein sequence ID" value="TQJ03667.1"/>
    <property type="molecule type" value="Genomic_DNA"/>
</dbReference>
<gene>
    <name evidence="1" type="ORF">FB471_3431</name>
</gene>
<organism evidence="1 2">
    <name type="scientific">Amycolatopsis cihanbeyliensis</name>
    <dbReference type="NCBI Taxonomy" id="1128664"/>
    <lineage>
        <taxon>Bacteria</taxon>
        <taxon>Bacillati</taxon>
        <taxon>Actinomycetota</taxon>
        <taxon>Actinomycetes</taxon>
        <taxon>Pseudonocardiales</taxon>
        <taxon>Pseudonocardiaceae</taxon>
        <taxon>Amycolatopsis</taxon>
    </lineage>
</organism>
<name>A0A542DKQ0_AMYCI</name>
<keyword evidence="2" id="KW-1185">Reference proteome</keyword>
<dbReference type="AlphaFoldDB" id="A0A542DKQ0"/>